<proteinExistence type="predicted"/>
<name>A0A816LLE8_BRANA</name>
<dbReference type="Proteomes" id="UP001295469">
    <property type="component" value="Chromosome C07"/>
</dbReference>
<protein>
    <submittedName>
        <fullName evidence="2">(rape) hypothetical protein</fullName>
    </submittedName>
</protein>
<evidence type="ECO:0000313" key="2">
    <source>
        <dbReference type="EMBL" id="CAF1944084.1"/>
    </source>
</evidence>
<feature type="compositionally biased region" description="Basic and acidic residues" evidence="1">
    <location>
        <begin position="635"/>
        <end position="644"/>
    </location>
</feature>
<feature type="compositionally biased region" description="Basic and acidic residues" evidence="1">
    <location>
        <begin position="508"/>
        <end position="525"/>
    </location>
</feature>
<gene>
    <name evidence="2" type="ORF">DARMORV10_C07P00680.1</name>
</gene>
<feature type="compositionally biased region" description="Basic and acidic residues" evidence="1">
    <location>
        <begin position="111"/>
        <end position="121"/>
    </location>
</feature>
<evidence type="ECO:0000256" key="1">
    <source>
        <dbReference type="SAM" id="MobiDB-lite"/>
    </source>
</evidence>
<dbReference type="AlphaFoldDB" id="A0A816LLE8"/>
<accession>A0A816LLE8</accession>
<reference evidence="2" key="1">
    <citation type="submission" date="2021-01" db="EMBL/GenBank/DDBJ databases">
        <authorList>
            <consortium name="Genoscope - CEA"/>
            <person name="William W."/>
        </authorList>
    </citation>
    <scope>NUCLEOTIDE SEQUENCE</scope>
</reference>
<dbReference type="EMBL" id="HG994371">
    <property type="protein sequence ID" value="CAF1944084.1"/>
    <property type="molecule type" value="Genomic_DNA"/>
</dbReference>
<feature type="compositionally biased region" description="Basic residues" evidence="1">
    <location>
        <begin position="237"/>
        <end position="256"/>
    </location>
</feature>
<feature type="region of interest" description="Disordered" evidence="1">
    <location>
        <begin position="503"/>
        <end position="665"/>
    </location>
</feature>
<feature type="region of interest" description="Disordered" evidence="1">
    <location>
        <begin position="72"/>
        <end position="150"/>
    </location>
</feature>
<feature type="region of interest" description="Disordered" evidence="1">
    <location>
        <begin position="457"/>
        <end position="486"/>
    </location>
</feature>
<feature type="region of interest" description="Disordered" evidence="1">
    <location>
        <begin position="200"/>
        <end position="309"/>
    </location>
</feature>
<sequence length="1121" mass="124370">MTKLIEKIKKVFNSANGSRVFVTLKAKDETILTPAAEYQKCHSSLARENFGDFPGFQKTRVINFVVLPAHGGKRPSAVGESSPAIIRPQTTPAVMKKSKLSQTTVRRRPRSSGEELPERPPAKQQRYPDSGSEDGPGGGDSSGGQFSDGLSVHFTVIPDEERLLLVDQNEDRQVTSLRFEGMENNIEELRTLICKSLGLPEGSKRNARKRKAMDDPQVRCTPSPDDSIVSETEGRNRKGKKRKTVGTRHVGKKTLPWRRSGGGKEQEEPTLIRERESGHQNDDDHAKENESDNARFPPSGGNKGDQQQETQSNALVLFGDVLDVEPESYVLPAEHAVTSPGAWQKRNPTYRYEQGSPVAWEKTKPNCYSSVGSVRSFHPSWDGNPSSKSKVASTGIETWLEQVSAPMGFVEALVKEINSEIPGADEVEIRATRGGEGAQPKENESVAARMTPTAGIDFAQKTGADNGGESGQTSNQNDGERLQQVSAPMGFVEALVKEINSEIPGADEEIRATRGGEGAQPKENKSVAARMTPTAGIGFAQKTGGDNGGEFVEEDPDGGEEARTADKQPQSVDSVETSNMEFPKPVEAVGKVAPPKAGGEASVKEINAELQGTEDEERYDSCKDDMSTDSQIQENPRDLCGEKDADSEDVGSGGKRHRMRSSKISGVYTRDPKVKKLFKSEEKVEYKPIAKTNRTQFKKFAKILRENPEQMWDIATGHSVCNHFFLEIAEPGKWMSDEETINCWISEGRSRKVISAIIARLCFQRCANDVQNSVIIVSRRRQAKDHKKTPTSDPNSMEAHVLPNLPQEIVCKIIELVGEESFYNLGPFLRAGKRGYALAHEPSVLKKCDVSEMEDGFVTCQIRQGCQFREFHLKCVSAGNRKTIYYEGLLTAPSMGLKETVAIFNVCLGNDKEASKVFQLFAAYHHDLRLDDTCEMGESIENQLKAFGAEDLNCNKYGESFKFPDDGVIKTPSKIPSMSTSSSSDGASYVDMLYAVNDSNFGIPDRCPCGAQLSFRSLQKRQPFKKYFVCKDFKNDRLHRKQEWTAAIEDETRRLKETVDDHESRIRSLGRVEYRIDRIDEDAQKNDGEIANLGYQIHEMEKVLKKKTEEIALLKEIIEKL</sequence>
<organism evidence="2">
    <name type="scientific">Brassica napus</name>
    <name type="common">Rape</name>
    <dbReference type="NCBI Taxonomy" id="3708"/>
    <lineage>
        <taxon>Eukaryota</taxon>
        <taxon>Viridiplantae</taxon>
        <taxon>Streptophyta</taxon>
        <taxon>Embryophyta</taxon>
        <taxon>Tracheophyta</taxon>
        <taxon>Spermatophyta</taxon>
        <taxon>Magnoliopsida</taxon>
        <taxon>eudicotyledons</taxon>
        <taxon>Gunneridae</taxon>
        <taxon>Pentapetalae</taxon>
        <taxon>rosids</taxon>
        <taxon>malvids</taxon>
        <taxon>Brassicales</taxon>
        <taxon>Brassicaceae</taxon>
        <taxon>Brassiceae</taxon>
        <taxon>Brassica</taxon>
    </lineage>
</organism>
<feature type="compositionally biased region" description="Polar residues" evidence="1">
    <location>
        <begin position="567"/>
        <end position="580"/>
    </location>
</feature>
<feature type="compositionally biased region" description="Basic and acidic residues" evidence="1">
    <location>
        <begin position="262"/>
        <end position="293"/>
    </location>
</feature>